<organism evidence="3 4">
    <name type="scientific">Eufriesea mexicana</name>
    <dbReference type="NCBI Taxonomy" id="516756"/>
    <lineage>
        <taxon>Eukaryota</taxon>
        <taxon>Metazoa</taxon>
        <taxon>Ecdysozoa</taxon>
        <taxon>Arthropoda</taxon>
        <taxon>Hexapoda</taxon>
        <taxon>Insecta</taxon>
        <taxon>Pterygota</taxon>
        <taxon>Neoptera</taxon>
        <taxon>Endopterygota</taxon>
        <taxon>Hymenoptera</taxon>
        <taxon>Apocrita</taxon>
        <taxon>Aculeata</taxon>
        <taxon>Apoidea</taxon>
        <taxon>Anthophila</taxon>
        <taxon>Apidae</taxon>
        <taxon>Eufriesea</taxon>
    </lineage>
</organism>
<name>A0A310SSK6_9HYME</name>
<dbReference type="AlphaFoldDB" id="A0A310SSK6"/>
<feature type="compositionally biased region" description="Basic and acidic residues" evidence="1">
    <location>
        <begin position="29"/>
        <end position="38"/>
    </location>
</feature>
<keyword evidence="2" id="KW-0812">Transmembrane</keyword>
<keyword evidence="4" id="KW-1185">Reference proteome</keyword>
<evidence type="ECO:0000313" key="3">
    <source>
        <dbReference type="EMBL" id="OAD62787.1"/>
    </source>
</evidence>
<sequence>MQMDLEKFRLQDGQFRDKEPQLPPPVEMEENKREEGGRKKEKPTYSCAIRIAVASKACHGWKATKAWHQNKPAAAEAAVSVERAGGKGEEKQRECLGSDKGAHEPLYATLVALLLFIVAPAVDRYGLLPSIVAVASFVLLVVSFSTSCVEPRLSLWLVSVVVSVEETV</sequence>
<keyword evidence="2" id="KW-0472">Membrane</keyword>
<dbReference type="Proteomes" id="UP000250275">
    <property type="component" value="Unassembled WGS sequence"/>
</dbReference>
<dbReference type="EMBL" id="KQ759817">
    <property type="protein sequence ID" value="OAD62787.1"/>
    <property type="molecule type" value="Genomic_DNA"/>
</dbReference>
<feature type="transmembrane region" description="Helical" evidence="2">
    <location>
        <begin position="106"/>
        <end position="122"/>
    </location>
</feature>
<gene>
    <name evidence="3" type="ORF">WN48_07244</name>
</gene>
<accession>A0A310SSK6</accession>
<feature type="transmembrane region" description="Helical" evidence="2">
    <location>
        <begin position="128"/>
        <end position="149"/>
    </location>
</feature>
<feature type="region of interest" description="Disordered" evidence="1">
    <location>
        <begin position="1"/>
        <end position="42"/>
    </location>
</feature>
<reference evidence="3 4" key="1">
    <citation type="submission" date="2015-07" db="EMBL/GenBank/DDBJ databases">
        <title>The genome of Eufriesea mexicana.</title>
        <authorList>
            <person name="Pan H."/>
            <person name="Kapheim K."/>
        </authorList>
    </citation>
    <scope>NUCLEOTIDE SEQUENCE [LARGE SCALE GENOMIC DNA]</scope>
    <source>
        <strain evidence="3">0111107269</strain>
        <tissue evidence="3">Whole body</tissue>
    </source>
</reference>
<evidence type="ECO:0000313" key="4">
    <source>
        <dbReference type="Proteomes" id="UP000250275"/>
    </source>
</evidence>
<proteinExistence type="predicted"/>
<evidence type="ECO:0000256" key="1">
    <source>
        <dbReference type="SAM" id="MobiDB-lite"/>
    </source>
</evidence>
<evidence type="ECO:0000256" key="2">
    <source>
        <dbReference type="SAM" id="Phobius"/>
    </source>
</evidence>
<feature type="compositionally biased region" description="Basic and acidic residues" evidence="1">
    <location>
        <begin position="1"/>
        <end position="20"/>
    </location>
</feature>
<keyword evidence="2" id="KW-1133">Transmembrane helix</keyword>
<protein>
    <submittedName>
        <fullName evidence="3">Uncharacterized protein</fullName>
    </submittedName>
</protein>